<dbReference type="EMBL" id="DAAJFY010000014">
    <property type="protein sequence ID" value="HAC0276536.1"/>
    <property type="molecule type" value="Genomic_DNA"/>
</dbReference>
<accession>A0A464WM82</accession>
<evidence type="ECO:0000256" key="1">
    <source>
        <dbReference type="SAM" id="Coils"/>
    </source>
</evidence>
<dbReference type="Proteomes" id="UP000842809">
    <property type="component" value="Unassembled WGS sequence"/>
</dbReference>
<dbReference type="Proteomes" id="UP000841146">
    <property type="component" value="Unassembled WGS sequence"/>
</dbReference>
<reference evidence="5 8" key="1">
    <citation type="journal article" date="2018" name="Genome Biol.">
        <title>SKESA: strategic k-mer extension for scrupulous assemblies.</title>
        <authorList>
            <person name="Souvorov A."/>
            <person name="Agarwala R."/>
            <person name="Lipman D.J."/>
        </authorList>
    </citation>
    <scope>NUCLEOTIDE SEQUENCE [LARGE SCALE GENOMIC DNA]</scope>
    <source>
        <strain evidence="6">CFIAFB20170037</strain>
        <strain evidence="5 8">CFIAFB20170045</strain>
    </source>
</reference>
<evidence type="ECO:0000313" key="5">
    <source>
        <dbReference type="EMBL" id="HAC0014312.1"/>
    </source>
</evidence>
<feature type="transmembrane region" description="Helical" evidence="2">
    <location>
        <begin position="623"/>
        <end position="643"/>
    </location>
</feature>
<evidence type="ECO:0000259" key="3">
    <source>
        <dbReference type="Pfam" id="PF20155"/>
    </source>
</evidence>
<name>A0A464WM82_LISMN</name>
<dbReference type="RefSeq" id="WP_061105079.1">
    <property type="nucleotide sequence ID" value="NZ_CYVU01000008.1"/>
</dbReference>
<dbReference type="PANTHER" id="PTHR34491:SF156">
    <property type="entry name" value="KINESIN MOTOR DOMAIN-CONTAINING PROTEIN"/>
    <property type="match status" value="1"/>
</dbReference>
<reference evidence="4 7" key="3">
    <citation type="submission" date="2020-02" db="EMBL/GenBank/DDBJ databases">
        <authorList>
            <consortium name="GenomeTrakr: Next Generation Sequencing Network for Food Pathogen Tracability"/>
        </authorList>
    </citation>
    <scope>NUCLEOTIDE SEQUENCE [LARGE SCALE GENOMIC DNA]</scope>
    <source>
        <strain evidence="4">FDA00015054</strain>
        <strain evidence="7">FDA1090798-S029-001</strain>
    </source>
</reference>
<dbReference type="Pfam" id="PF20155">
    <property type="entry name" value="TMP_3"/>
    <property type="match status" value="1"/>
</dbReference>
<dbReference type="InterPro" id="IPR013491">
    <property type="entry name" value="Tape_meas_N"/>
</dbReference>
<feature type="transmembrane region" description="Helical" evidence="2">
    <location>
        <begin position="759"/>
        <end position="779"/>
    </location>
</feature>
<gene>
    <name evidence="4" type="ORF">G3O21_001991</name>
    <name evidence="5" type="ORF">GYX23_15110</name>
    <name evidence="6" type="ORF">GYY14_14315</name>
</gene>
<organism evidence="4 7">
    <name type="scientific">Listeria monocytogenes</name>
    <dbReference type="NCBI Taxonomy" id="1639"/>
    <lineage>
        <taxon>Bacteria</taxon>
        <taxon>Bacillati</taxon>
        <taxon>Bacillota</taxon>
        <taxon>Bacilli</taxon>
        <taxon>Bacillales</taxon>
        <taxon>Listeriaceae</taxon>
        <taxon>Listeria</taxon>
    </lineage>
</organism>
<keyword evidence="1" id="KW-0175">Coiled coil</keyword>
<feature type="domain" description="Tape measure protein N-terminal" evidence="3">
    <location>
        <begin position="372"/>
        <end position="568"/>
    </location>
</feature>
<evidence type="ECO:0000313" key="8">
    <source>
        <dbReference type="Proteomes" id="UP000841146"/>
    </source>
</evidence>
<sequence length="1794" mass="186480">MSDGSVVIEISLDDTKADKQLDAFEKDLSKAGTNAGAALDKAYREAVSDIASQSKRIKDTFVNAFKSMGSAGSNALKASLKFMRELPANVQAALSKLASTVKTGFVNAAKASITAVKNLGTSIKNTATNIKNGFFSIAKAVQSSIVSAVKTSINVIRSIPNTIKSAGNSIKSALVSSLQAAKTAAISFAQTSVNVIKSIPGAAKTAAVAVKNSFVVAYKAVVVAAYMSVKGTISAVKAIPSAAKSAALAVSSAMKTAFSAVVSAAKTTGTTVKTALTTGFSAIKSGAKTAGQVGISALKGLGNIAKNTGSLIKSGLVSGFNTAKAAAKGAGAGMREALKNSVEKPAEQARFSILKLAAAFGLIAATKNVVGSAIGRVDTIDTATKSLTVLTGSAKDAQLVMKDLTAAIDGTPIALDAVALGAKKMVAAGMKAANVKPVFTAIADAAYGVGNGSESIDQMVDAISSLQSAGVAYSDDINRLVDAGVPAWQILANSTGKSVGEMKKYVSDGSLESTKAIAMLTKGIEEGTTGMAGNTAKMAGLAKTAGNTISGSFANMKTAAVKSLANIAENLKGPIIQALDVAKNAFKQFAAVTASPEFQKKLSDLIKKIKELIPVVIELAPTILKLVGAMMALQAISGAYAAFANVGKMLIPLKNGLFVIATGFMSLAKTIRHPITAIKNLAFAIKYFIVTSGGVVAIVGAVVAVLYGMYTAFKENTAGIKGFLSGMWDAVKNSFGKIVDVFKQIVSALKPVGSGFKDILKYIGVGVWVAFGIVLATVVDIIQVLARIVLVAIKGLQGLYYAIKAAFQALQGDLKGAKKSLEQSKDAFVDAGSAIKDAFNKDNYALTDTIESLKEMGGEAEKTGKKAETSNKKIASSLKVVETTAKQTEATVTKSNQAIDTMLSGGVDQYGNKLSEKTKSFLNSAKELYSQYQESAKKSQDAYTAAMEKAQTLEGDKRKKAIAGANTALVSEINKNNGALLTLQADYAKLLKGNKWVDGTELTAQQKKFLQQQTADIQAELAKQNQLYMEGNLLKLANGKTLTEKERSTSIEVQKSLYSDRKKAVETGEKELADLKKKKSDASTETEKANYQIQIDEQTKKNKTLSTNLQNWATEMNAIVANGGTLTAETFAKGLSEMGNISDEQLGAVWQDFVKASGSIDNTLAGLAAIMSQRGGEGVQGFVTALQSGDYTTAASKVNDDVLKTISSLPNSMFLNGQSGKDQFIAAVKSGDFQGAGKFLLDGVKMGAEPLQGEMDKNGKTSGNAQANGLKGTKEANKKAGAELKNNAKSGAFDPNLFKMTGSKNSSGFNNGILVGKDGAFSAGSSVGGSAKSGADSVDSTGVGSDFASGYVNGILSGMGKVAEAAASLASKALAAVQKKQDSHSPAKKSKKLGGDFGSGYSLGIASKTKAVNKAASNLVAGALGTEKQIKKLSSTLKDKISTAIDAGLHSKNKSRGQLKQAKALNSIEGYIAQQTSRLAATAKKRDKVVAQLKAANTKMADLTKQSKEYAASISEKMRSYGSISNVDPENPKSIQQEMQKRLKEIRAFQANVEKLRKKGVSKDIINDILESGVENGSSYAQALAKSDAKTIKAINSTQNQINSASKSMGNTAANAMYSAGINAAKGLINGLNSQKKQLEKTAKSIASTITNSVKKALRIHSPSRVAIELGKYFTGGLGNGVLAGAKGAVQSTNKMVDKVVNAASNMTVPTINLPKISAEKALGLKSVDLNRTITVKTIIDNKTKESSNADLIKAIQQSGDRPIIFNVDGKDIADNTNNHLGSSTSLAFYGKGL</sequence>
<evidence type="ECO:0000256" key="2">
    <source>
        <dbReference type="SAM" id="Phobius"/>
    </source>
</evidence>
<proteinExistence type="predicted"/>
<dbReference type="PANTHER" id="PTHR34491">
    <property type="entry name" value="A-TYPE INCLUSION PROTEIN, PUTATIVE-RELATED"/>
    <property type="match status" value="1"/>
</dbReference>
<evidence type="ECO:0000313" key="7">
    <source>
        <dbReference type="Proteomes" id="UP000478704"/>
    </source>
</evidence>
<dbReference type="EMBL" id="AANPAU010000007">
    <property type="protein sequence ID" value="EDP8514565.1"/>
    <property type="molecule type" value="Genomic_DNA"/>
</dbReference>
<keyword evidence="2" id="KW-0472">Membrane</keyword>
<keyword evidence="2" id="KW-1133">Transmembrane helix</keyword>
<dbReference type="EMBL" id="DAAJCS010000015">
    <property type="protein sequence ID" value="HAC0014312.1"/>
    <property type="molecule type" value="Genomic_DNA"/>
</dbReference>
<evidence type="ECO:0000313" key="4">
    <source>
        <dbReference type="EMBL" id="EDP8514565.1"/>
    </source>
</evidence>
<keyword evidence="2" id="KW-0812">Transmembrane</keyword>
<comment type="caution">
    <text evidence="4">The sequence shown here is derived from an EMBL/GenBank/DDBJ whole genome shotgun (WGS) entry which is preliminary data.</text>
</comment>
<feature type="transmembrane region" description="Helical" evidence="2">
    <location>
        <begin position="655"/>
        <end position="675"/>
    </location>
</feature>
<feature type="coiled-coil region" evidence="1">
    <location>
        <begin position="1065"/>
        <end position="1115"/>
    </location>
</feature>
<evidence type="ECO:0000313" key="6">
    <source>
        <dbReference type="EMBL" id="HAC0276536.1"/>
    </source>
</evidence>
<protein>
    <submittedName>
        <fullName evidence="4">Tape measure protein</fullName>
    </submittedName>
</protein>
<dbReference type="Proteomes" id="UP000478704">
    <property type="component" value="Unassembled WGS sequence"/>
</dbReference>
<dbReference type="NCBIfam" id="TIGR02675">
    <property type="entry name" value="tape_meas_nterm"/>
    <property type="match status" value="1"/>
</dbReference>
<reference evidence="5" key="2">
    <citation type="submission" date="2020-01" db="EMBL/GenBank/DDBJ databases">
        <authorList>
            <consortium name="NCBI Pathogen Detection Project"/>
        </authorList>
    </citation>
    <scope>NUCLEOTIDE SEQUENCE</scope>
    <source>
        <strain evidence="6">CFIAFB20170037</strain>
        <strain evidence="5">CFIAFB20170045</strain>
    </source>
</reference>
<feature type="transmembrane region" description="Helical" evidence="2">
    <location>
        <begin position="687"/>
        <end position="710"/>
    </location>
</feature>
<feature type="coiled-coil region" evidence="1">
    <location>
        <begin position="1622"/>
        <end position="1649"/>
    </location>
</feature>